<dbReference type="RefSeq" id="WP_108951883.1">
    <property type="nucleotide sequence ID" value="NZ_BEVZ01000001.1"/>
</dbReference>
<comment type="caution">
    <text evidence="2">The sequence shown here is derived from an EMBL/GenBank/DDBJ whole genome shotgun (WGS) entry which is preliminary data.</text>
</comment>
<feature type="transmembrane region" description="Helical" evidence="1">
    <location>
        <begin position="218"/>
        <end position="239"/>
    </location>
</feature>
<gene>
    <name evidence="2" type="ORF">AB0E65_24990</name>
</gene>
<proteinExistence type="predicted"/>
<feature type="transmembrane region" description="Helical" evidence="1">
    <location>
        <begin position="332"/>
        <end position="350"/>
    </location>
</feature>
<dbReference type="Proteomes" id="UP001550850">
    <property type="component" value="Unassembled WGS sequence"/>
</dbReference>
<name>A0ABV2YNY4_9ACTN</name>
<feature type="transmembrane region" description="Helical" evidence="1">
    <location>
        <begin position="189"/>
        <end position="211"/>
    </location>
</feature>
<organism evidence="2 3">
    <name type="scientific">Streptomyces fragilis</name>
    <dbReference type="NCBI Taxonomy" id="67301"/>
    <lineage>
        <taxon>Bacteria</taxon>
        <taxon>Bacillati</taxon>
        <taxon>Actinomycetota</taxon>
        <taxon>Actinomycetes</taxon>
        <taxon>Kitasatosporales</taxon>
        <taxon>Streptomycetaceae</taxon>
        <taxon>Streptomyces</taxon>
    </lineage>
</organism>
<evidence type="ECO:0000313" key="3">
    <source>
        <dbReference type="Proteomes" id="UP001550850"/>
    </source>
</evidence>
<feature type="transmembrane region" description="Helical" evidence="1">
    <location>
        <begin position="33"/>
        <end position="53"/>
    </location>
</feature>
<keyword evidence="1" id="KW-0812">Transmembrane</keyword>
<protein>
    <submittedName>
        <fullName evidence="2">ABC transporter permease</fullName>
    </submittedName>
</protein>
<keyword evidence="3" id="KW-1185">Reference proteome</keyword>
<dbReference type="EMBL" id="JBEZUR010000058">
    <property type="protein sequence ID" value="MEU3557441.1"/>
    <property type="molecule type" value="Genomic_DNA"/>
</dbReference>
<keyword evidence="1" id="KW-0472">Membrane</keyword>
<accession>A0ABV2YNY4</accession>
<feature type="transmembrane region" description="Helical" evidence="1">
    <location>
        <begin position="141"/>
        <end position="162"/>
    </location>
</feature>
<keyword evidence="1" id="KW-1133">Transmembrane helix</keyword>
<evidence type="ECO:0000256" key="1">
    <source>
        <dbReference type="SAM" id="Phobius"/>
    </source>
</evidence>
<sequence>MTTTSISTSPAGAPAAHKGPEGLIRTVLRLHRWALWVWLAYVALGAGLLLWAWGPALGDARAAVDACAGLWKGGRCGGSQFTLFTRYEDYLRYGFCVIFMAPFLVGAWAAASLTARELETGTAHLAWTQSVTPARWLTAKLAVPAVLVTAGTVPLLVLYRLAYRAGAGLRAQVWPAGQEWWSEEHFTGLGIATVPRVLCAVAVGVLLGLLIRRSLASLGTGVLLMTAAAVKFTVARHLLWPTATRYGYTHDVHSTYVGVIAGEWRVESGAVTRSGDLVPYDFTCMDAAIDAGRDKHGEAEAFYACLKESGLRDVWVAYHPKSHYWPLQFAESGVWLAVAALAVFLSYHLLRRRTDLRKGAA</sequence>
<evidence type="ECO:0000313" key="2">
    <source>
        <dbReference type="EMBL" id="MEU3557441.1"/>
    </source>
</evidence>
<feature type="transmembrane region" description="Helical" evidence="1">
    <location>
        <begin position="90"/>
        <end position="111"/>
    </location>
</feature>
<reference evidence="2 3" key="1">
    <citation type="submission" date="2024-06" db="EMBL/GenBank/DDBJ databases">
        <title>The Natural Products Discovery Center: Release of the First 8490 Sequenced Strains for Exploring Actinobacteria Biosynthetic Diversity.</title>
        <authorList>
            <person name="Kalkreuter E."/>
            <person name="Kautsar S.A."/>
            <person name="Yang D."/>
            <person name="Bader C.D."/>
            <person name="Teijaro C.N."/>
            <person name="Fluegel L."/>
            <person name="Davis C.M."/>
            <person name="Simpson J.R."/>
            <person name="Lauterbach L."/>
            <person name="Steele A.D."/>
            <person name="Gui C."/>
            <person name="Meng S."/>
            <person name="Li G."/>
            <person name="Viehrig K."/>
            <person name="Ye F."/>
            <person name="Su P."/>
            <person name="Kiefer A.F."/>
            <person name="Nichols A."/>
            <person name="Cepeda A.J."/>
            <person name="Yan W."/>
            <person name="Fan B."/>
            <person name="Jiang Y."/>
            <person name="Adhikari A."/>
            <person name="Zheng C.-J."/>
            <person name="Schuster L."/>
            <person name="Cowan T.M."/>
            <person name="Smanski M.J."/>
            <person name="Chevrette M.G."/>
            <person name="De Carvalho L.P.S."/>
            <person name="Shen B."/>
        </authorList>
    </citation>
    <scope>NUCLEOTIDE SEQUENCE [LARGE SCALE GENOMIC DNA]</scope>
    <source>
        <strain evidence="2 3">NPDC038104</strain>
    </source>
</reference>